<dbReference type="EMBL" id="JGDB01000337">
    <property type="protein sequence ID" value="EXY87965.1"/>
    <property type="molecule type" value="Genomic_DNA"/>
</dbReference>
<dbReference type="PATRIC" id="fig|1339316.3.peg.5114"/>
<evidence type="ECO:0000313" key="1">
    <source>
        <dbReference type="EMBL" id="EXY87965.1"/>
    </source>
</evidence>
<accession>A0A015X5V4</accession>
<comment type="caution">
    <text evidence="1">The sequence shown here is derived from an EMBL/GenBank/DDBJ whole genome shotgun (WGS) entry which is preliminary data.</text>
</comment>
<gene>
    <name evidence="1" type="ORF">M125_5409</name>
</gene>
<sequence>MHYKKEYAEPLRNGVKLHTIRKRKVSVGLTLKHIVYPYHKDKRECVLENTCICTQNVEIVPGAIINDGKVYVEGRLLSLNEMQRLAWNDGFVNLVDFWMFFNEYFKGYIIHWTDLQY</sequence>
<dbReference type="AlphaFoldDB" id="A0A015X5V4"/>
<protein>
    <submittedName>
        <fullName evidence="1">Uncharacterized protein</fullName>
    </submittedName>
</protein>
<evidence type="ECO:0000313" key="2">
    <source>
        <dbReference type="Proteomes" id="UP000020773"/>
    </source>
</evidence>
<reference evidence="1 2" key="1">
    <citation type="submission" date="2014-02" db="EMBL/GenBank/DDBJ databases">
        <authorList>
            <person name="Sears C."/>
            <person name="Carroll K."/>
            <person name="Sack B.R."/>
            <person name="Qadri F."/>
            <person name="Myers L.L."/>
            <person name="Chung G.-T."/>
            <person name="Escheverria P."/>
            <person name="Fraser C.M."/>
            <person name="Sadzewicz L."/>
            <person name="Shefchek K.A."/>
            <person name="Tallon L."/>
            <person name="Das S.P."/>
            <person name="Daugherty S."/>
            <person name="Mongodin E.F."/>
        </authorList>
    </citation>
    <scope>NUCLEOTIDE SEQUENCE [LARGE SCALE GENOMIC DNA]</scope>
    <source>
        <strain evidence="2">3998T(B)3</strain>
    </source>
</reference>
<organism evidence="1 2">
    <name type="scientific">Bacteroides fragilis str. 3998T(B)3</name>
    <dbReference type="NCBI Taxonomy" id="1339316"/>
    <lineage>
        <taxon>Bacteria</taxon>
        <taxon>Pseudomonadati</taxon>
        <taxon>Bacteroidota</taxon>
        <taxon>Bacteroidia</taxon>
        <taxon>Bacteroidales</taxon>
        <taxon>Bacteroidaceae</taxon>
        <taxon>Bacteroides</taxon>
    </lineage>
</organism>
<proteinExistence type="predicted"/>
<dbReference type="Proteomes" id="UP000020773">
    <property type="component" value="Unassembled WGS sequence"/>
</dbReference>
<name>A0A015X5V4_BACFG</name>